<accession>A0AAE3UHJ0</accession>
<proteinExistence type="predicted"/>
<dbReference type="RefSeq" id="WP_314517611.1">
    <property type="nucleotide sequence ID" value="NZ_JASJOU010000016.1"/>
</dbReference>
<evidence type="ECO:0000313" key="1">
    <source>
        <dbReference type="EMBL" id="MDJ1505515.1"/>
    </source>
</evidence>
<dbReference type="AlphaFoldDB" id="A0AAE3UHJ0"/>
<gene>
    <name evidence="1" type="ORF">QNI22_32965</name>
</gene>
<sequence length="103" mass="11875">METPSPASESTSQKAFRKVKQSLLTNHFLDKKKVDVLNILLEADADATAGLIREHKDLLFKAQSYLYLNSQYDNEATIEGYFHQFERLYRFMSALEDLVDGQK</sequence>
<dbReference type="EMBL" id="JASJOU010000016">
    <property type="protein sequence ID" value="MDJ1505515.1"/>
    <property type="molecule type" value="Genomic_DNA"/>
</dbReference>
<reference evidence="1" key="1">
    <citation type="submission" date="2023-05" db="EMBL/GenBank/DDBJ databases">
        <authorList>
            <person name="Zhang X."/>
        </authorList>
    </citation>
    <scope>NUCLEOTIDE SEQUENCE</scope>
    <source>
        <strain evidence="1">BD1B2-1</strain>
    </source>
</reference>
<name>A0AAE3UHJ0_9BACT</name>
<evidence type="ECO:0000313" key="2">
    <source>
        <dbReference type="Proteomes" id="UP001232063"/>
    </source>
</evidence>
<keyword evidence="2" id="KW-1185">Reference proteome</keyword>
<comment type="caution">
    <text evidence="1">The sequence shown here is derived from an EMBL/GenBank/DDBJ whole genome shotgun (WGS) entry which is preliminary data.</text>
</comment>
<dbReference type="Proteomes" id="UP001232063">
    <property type="component" value="Unassembled WGS sequence"/>
</dbReference>
<protein>
    <submittedName>
        <fullName evidence="1">Uncharacterized protein</fullName>
    </submittedName>
</protein>
<organism evidence="1 2">
    <name type="scientific">Xanthocytophaga agilis</name>
    <dbReference type="NCBI Taxonomy" id="3048010"/>
    <lineage>
        <taxon>Bacteria</taxon>
        <taxon>Pseudomonadati</taxon>
        <taxon>Bacteroidota</taxon>
        <taxon>Cytophagia</taxon>
        <taxon>Cytophagales</taxon>
        <taxon>Rhodocytophagaceae</taxon>
        <taxon>Xanthocytophaga</taxon>
    </lineage>
</organism>